<dbReference type="EC" id="2.3.1.266" evidence="5"/>
<dbReference type="GO" id="GO:0005737">
    <property type="term" value="C:cytoplasm"/>
    <property type="evidence" value="ECO:0007669"/>
    <property type="project" value="UniProtKB-SubCell"/>
</dbReference>
<dbReference type="InterPro" id="IPR050680">
    <property type="entry name" value="YpeA/RimI_acetyltransf"/>
</dbReference>
<dbReference type="OrthoDB" id="529907at2"/>
<protein>
    <recommendedName>
        <fullName evidence="5">[Ribosomal protein bS18]-alanine N-acetyltransferase</fullName>
        <ecNumber evidence="5">2.3.1.266</ecNumber>
    </recommendedName>
</protein>
<comment type="function">
    <text evidence="5">Acetylates the N-terminal alanine of ribosomal protein bS18.</text>
</comment>
<dbReference type="RefSeq" id="WP_085008234.1">
    <property type="nucleotide sequence ID" value="NZ_NAAD01000001.1"/>
</dbReference>
<comment type="subcellular location">
    <subcellularLocation>
        <location evidence="5">Cytoplasm</location>
    </subcellularLocation>
</comment>
<keyword evidence="3 7" id="KW-0808">Transferase</keyword>
<dbReference type="Proteomes" id="UP000193136">
    <property type="component" value="Unassembled WGS sequence"/>
</dbReference>
<evidence type="ECO:0000313" key="8">
    <source>
        <dbReference type="Proteomes" id="UP000193136"/>
    </source>
</evidence>
<dbReference type="PANTHER" id="PTHR43420">
    <property type="entry name" value="ACETYLTRANSFERASE"/>
    <property type="match status" value="1"/>
</dbReference>
<dbReference type="PROSITE" id="PS51186">
    <property type="entry name" value="GNAT"/>
    <property type="match status" value="1"/>
</dbReference>
<keyword evidence="2 5" id="KW-0963">Cytoplasm</keyword>
<dbReference type="GO" id="GO:0008999">
    <property type="term" value="F:protein-N-terminal-alanine acetyltransferase activity"/>
    <property type="evidence" value="ECO:0007669"/>
    <property type="project" value="UniProtKB-EC"/>
</dbReference>
<feature type="domain" description="N-acetyltransferase" evidence="6">
    <location>
        <begin position="4"/>
        <end position="144"/>
    </location>
</feature>
<name>A0A1X0YDW7_9BACT</name>
<keyword evidence="8" id="KW-1185">Reference proteome</keyword>
<organism evidence="7 8">
    <name type="scientific">Geothermobacter hydrogeniphilus</name>
    <dbReference type="NCBI Taxonomy" id="1969733"/>
    <lineage>
        <taxon>Bacteria</taxon>
        <taxon>Pseudomonadati</taxon>
        <taxon>Thermodesulfobacteriota</taxon>
        <taxon>Desulfuromonadia</taxon>
        <taxon>Desulfuromonadales</taxon>
        <taxon>Geothermobacteraceae</taxon>
        <taxon>Geothermobacter</taxon>
    </lineage>
</organism>
<dbReference type="InterPro" id="IPR000182">
    <property type="entry name" value="GNAT_dom"/>
</dbReference>
<comment type="catalytic activity">
    <reaction evidence="5">
        <text>N-terminal L-alanyl-[ribosomal protein bS18] + acetyl-CoA = N-terminal N(alpha)-acetyl-L-alanyl-[ribosomal protein bS18] + CoA + H(+)</text>
        <dbReference type="Rhea" id="RHEA:43756"/>
        <dbReference type="Rhea" id="RHEA-COMP:10676"/>
        <dbReference type="Rhea" id="RHEA-COMP:10677"/>
        <dbReference type="ChEBI" id="CHEBI:15378"/>
        <dbReference type="ChEBI" id="CHEBI:57287"/>
        <dbReference type="ChEBI" id="CHEBI:57288"/>
        <dbReference type="ChEBI" id="CHEBI:64718"/>
        <dbReference type="ChEBI" id="CHEBI:83683"/>
        <dbReference type="EC" id="2.3.1.266"/>
    </reaction>
</comment>
<keyword evidence="4" id="KW-0012">Acyltransferase</keyword>
<dbReference type="STRING" id="1969733.B5V00_00030"/>
<dbReference type="Gene3D" id="3.40.630.30">
    <property type="match status" value="1"/>
</dbReference>
<dbReference type="Pfam" id="PF00583">
    <property type="entry name" value="Acetyltransf_1"/>
    <property type="match status" value="1"/>
</dbReference>
<dbReference type="SUPFAM" id="SSF55729">
    <property type="entry name" value="Acyl-CoA N-acyltransferases (Nat)"/>
    <property type="match status" value="1"/>
</dbReference>
<gene>
    <name evidence="7" type="ORF">B5V00_00030</name>
</gene>
<dbReference type="NCBIfam" id="TIGR01575">
    <property type="entry name" value="rimI"/>
    <property type="match status" value="1"/>
</dbReference>
<proteinExistence type="inferred from homology"/>
<dbReference type="InterPro" id="IPR006464">
    <property type="entry name" value="AcTrfase_RimI/Ard1"/>
</dbReference>
<evidence type="ECO:0000256" key="3">
    <source>
        <dbReference type="ARBA" id="ARBA00022679"/>
    </source>
</evidence>
<evidence type="ECO:0000256" key="4">
    <source>
        <dbReference type="ARBA" id="ARBA00023315"/>
    </source>
</evidence>
<comment type="similarity">
    <text evidence="1 5">Belongs to the acetyltransferase family. RimI subfamily.</text>
</comment>
<evidence type="ECO:0000313" key="7">
    <source>
        <dbReference type="EMBL" id="ORJ63292.1"/>
    </source>
</evidence>
<evidence type="ECO:0000256" key="1">
    <source>
        <dbReference type="ARBA" id="ARBA00005395"/>
    </source>
</evidence>
<dbReference type="PANTHER" id="PTHR43420:SF44">
    <property type="entry name" value="ACETYLTRANSFERASE YPEA"/>
    <property type="match status" value="1"/>
</dbReference>
<comment type="caution">
    <text evidence="7">The sequence shown here is derived from an EMBL/GenBank/DDBJ whole genome shotgun (WGS) entry which is preliminary data.</text>
</comment>
<dbReference type="InterPro" id="IPR016181">
    <property type="entry name" value="Acyl_CoA_acyltransferase"/>
</dbReference>
<dbReference type="CDD" id="cd04301">
    <property type="entry name" value="NAT_SF"/>
    <property type="match status" value="1"/>
</dbReference>
<dbReference type="AlphaFoldDB" id="A0A1X0YDW7"/>
<sequence>MNRLYIRRLTADDLEKITALERRCQPHPWSQELFCRELGNPVARFHVAELDGSIAGYLCCWQIGDELEIHNVATDPDYRRRGIARRLLAEVLADPGVARAFLEVRSGNRGAIALYRALGFRVSDCRRGYYHDGEDALLMDWRRPDPDC</sequence>
<accession>A0A1X0YDW7</accession>
<dbReference type="EMBL" id="NAAD01000001">
    <property type="protein sequence ID" value="ORJ63292.1"/>
    <property type="molecule type" value="Genomic_DNA"/>
</dbReference>
<evidence type="ECO:0000256" key="2">
    <source>
        <dbReference type="ARBA" id="ARBA00022490"/>
    </source>
</evidence>
<evidence type="ECO:0000256" key="5">
    <source>
        <dbReference type="RuleBase" id="RU363094"/>
    </source>
</evidence>
<evidence type="ECO:0000259" key="6">
    <source>
        <dbReference type="PROSITE" id="PS51186"/>
    </source>
</evidence>
<reference evidence="7 8" key="1">
    <citation type="submission" date="2017-03" db="EMBL/GenBank/DDBJ databases">
        <title>Genome sequence of Geothermobacter sp. EPR-M, Deep-Sea Iron Reducer.</title>
        <authorList>
            <person name="Tully B."/>
            <person name="Savalia P."/>
            <person name="Abuyen K."/>
            <person name="Baughan C."/>
            <person name="Romero E."/>
            <person name="Ronkowski C."/>
            <person name="Torres B."/>
            <person name="Tremblay J."/>
            <person name="Trujillo A."/>
            <person name="Tyler M."/>
            <person name="Perez-Rodriguez I."/>
            <person name="Amend J."/>
        </authorList>
    </citation>
    <scope>NUCLEOTIDE SEQUENCE [LARGE SCALE GENOMIC DNA]</scope>
    <source>
        <strain evidence="7 8">EPR-M</strain>
    </source>
</reference>